<dbReference type="CDD" id="cd00118">
    <property type="entry name" value="LysM"/>
    <property type="match status" value="4"/>
</dbReference>
<dbReference type="EMBL" id="FTOB01000006">
    <property type="protein sequence ID" value="SIS99153.1"/>
    <property type="molecule type" value="Genomic_DNA"/>
</dbReference>
<dbReference type="PROSITE" id="PS51782">
    <property type="entry name" value="LYSM"/>
    <property type="match status" value="4"/>
</dbReference>
<protein>
    <submittedName>
        <fullName evidence="2">Amino acid/amide ABC transporter substrate-binding protein, HAAT family</fullName>
    </submittedName>
</protein>
<organism evidence="2 3">
    <name type="scientific">Zobellia uliginosa</name>
    <dbReference type="NCBI Taxonomy" id="143224"/>
    <lineage>
        <taxon>Bacteria</taxon>
        <taxon>Pseudomonadati</taxon>
        <taxon>Bacteroidota</taxon>
        <taxon>Flavobacteriia</taxon>
        <taxon>Flavobacteriales</taxon>
        <taxon>Flavobacteriaceae</taxon>
        <taxon>Zobellia</taxon>
    </lineage>
</organism>
<evidence type="ECO:0000313" key="3">
    <source>
        <dbReference type="Proteomes" id="UP000185728"/>
    </source>
</evidence>
<dbReference type="PANTHER" id="PTHR33734:SF22">
    <property type="entry name" value="MEMBRANE-BOUND LYTIC MUREIN TRANSGLYCOSYLASE D"/>
    <property type="match status" value="1"/>
</dbReference>
<dbReference type="Gene3D" id="3.10.350.10">
    <property type="entry name" value="LysM domain"/>
    <property type="match status" value="4"/>
</dbReference>
<gene>
    <name evidence="2" type="ORF">SAMN05421766_106139</name>
</gene>
<dbReference type="SUPFAM" id="SSF53822">
    <property type="entry name" value="Periplasmic binding protein-like I"/>
    <property type="match status" value="1"/>
</dbReference>
<dbReference type="InterPro" id="IPR018392">
    <property type="entry name" value="LysM"/>
</dbReference>
<dbReference type="Pfam" id="PF01476">
    <property type="entry name" value="LysM"/>
    <property type="match status" value="4"/>
</dbReference>
<dbReference type="Gene3D" id="3.40.50.2300">
    <property type="match status" value="2"/>
</dbReference>
<dbReference type="SUPFAM" id="SSF54106">
    <property type="entry name" value="LysM domain"/>
    <property type="match status" value="4"/>
</dbReference>
<feature type="domain" description="LysM" evidence="1">
    <location>
        <begin position="177"/>
        <end position="223"/>
    </location>
</feature>
<feature type="domain" description="LysM" evidence="1">
    <location>
        <begin position="113"/>
        <end position="157"/>
    </location>
</feature>
<reference evidence="2 3" key="1">
    <citation type="submission" date="2017-01" db="EMBL/GenBank/DDBJ databases">
        <authorList>
            <person name="Varghese N."/>
            <person name="Submissions S."/>
        </authorList>
    </citation>
    <scope>NUCLEOTIDE SEQUENCE [LARGE SCALE GENOMIC DNA]</scope>
    <source>
        <strain evidence="2 3">DSM 2061</strain>
    </source>
</reference>
<dbReference type="PANTHER" id="PTHR33734">
    <property type="entry name" value="LYSM DOMAIN-CONTAINING GPI-ANCHORED PROTEIN 2"/>
    <property type="match status" value="1"/>
</dbReference>
<dbReference type="Proteomes" id="UP000185728">
    <property type="component" value="Unassembled WGS sequence"/>
</dbReference>
<feature type="domain" description="LysM" evidence="1">
    <location>
        <begin position="301"/>
        <end position="344"/>
    </location>
</feature>
<name>A0ABY1L259_9FLAO</name>
<keyword evidence="3" id="KW-1185">Reference proteome</keyword>
<evidence type="ECO:0000313" key="2">
    <source>
        <dbReference type="EMBL" id="SIS99153.1"/>
    </source>
</evidence>
<dbReference type="SMART" id="SM00257">
    <property type="entry name" value="LysM"/>
    <property type="match status" value="5"/>
</dbReference>
<dbReference type="InterPro" id="IPR036779">
    <property type="entry name" value="LysM_dom_sf"/>
</dbReference>
<dbReference type="InterPro" id="IPR028082">
    <property type="entry name" value="Peripla_BP_I"/>
</dbReference>
<proteinExistence type="predicted"/>
<comment type="caution">
    <text evidence="2">The sequence shown here is derived from an EMBL/GenBank/DDBJ whole genome shotgun (WGS) entry which is preliminary data.</text>
</comment>
<accession>A0ABY1L259</accession>
<sequence length="726" mass="82196">MGIDMNQFLKIGFTLLLFVFVGCKASAQKFTTHAVKKGETLVGIAKQYRVDTETILKLNKEIKDGDNLRVNTILVIPKDGKAKAVAEQSTVKTASSSVQGDKGEAQEEPIGFTSYTVKKRETLYSIAKRFHISTEDIKKYNPELYSSQLKRKMTLKIPKYKRVKPEDILEINEDDFETYTVLPKETRWSIAYKYGITVDSMEVLNPELSKANDYLAVGQELKLPKIAGSTVENQQTQLYLSYTVPPKMNFYQLEQKFGVKSDEVVRLNPEIQERGGLKEGMVIRIPQKKIASGEINTENYNFYEVKPKQTEFSLTRKFGISYKELLELNPDLAQGLKAGMVLKLPKDQKGDFEIRNSLVLDKINLIDSINVQNRPKLMFLLPFRLDKLDLSDKDRVANIIDKRNSLKYSLGLYSGALVALDSIADLGVSVDVKTIDNQLSIEKTKEILQKENLASYSAIVGPLDMPSLKEAAVRAGGKRVPLVAPIPAKSDLSLANVFFSYTSEELLRERMIGYTVEKRTDQHIIVIADDKNQGVKRQLLATFADADTLKVTQEEKNIGINIDKLTRLLSDKTENWVFVETDNFKLVSSVTSILNSLNTEEVKVRMFTTDKNSAFDNEVISNAHLSNLRFTYPSVYKAVSADAFFKRYEKRFGSAPDRYAVRGFDLTFDLLLRLAYKNNLMEASKTVGETEYSGNKFDYERNGASGYFNRSSYILTMEDLRIKEAE</sequence>
<feature type="domain" description="LysM" evidence="1">
    <location>
        <begin position="31"/>
        <end position="76"/>
    </location>
</feature>
<evidence type="ECO:0000259" key="1">
    <source>
        <dbReference type="PROSITE" id="PS51782"/>
    </source>
</evidence>